<accession>A0A7W9CAA9</accession>
<reference evidence="1 2" key="1">
    <citation type="submission" date="2020-08" db="EMBL/GenBank/DDBJ databases">
        <title>Sequencing the genomes of 1000 actinobacteria strains.</title>
        <authorList>
            <person name="Klenk H.-P."/>
        </authorList>
    </citation>
    <scope>NUCLEOTIDE SEQUENCE [LARGE SCALE GENOMIC DNA]</scope>
    <source>
        <strain evidence="1 2">DSM 24823</strain>
    </source>
</reference>
<dbReference type="RefSeq" id="WP_184280984.1">
    <property type="nucleotide sequence ID" value="NZ_BAAAPG010000002.1"/>
</dbReference>
<dbReference type="InterPro" id="IPR032580">
    <property type="entry name" value="SatD"/>
</dbReference>
<name>A0A7W9CAA9_9MICO</name>
<keyword evidence="2" id="KW-1185">Reference proteome</keyword>
<evidence type="ECO:0000313" key="2">
    <source>
        <dbReference type="Proteomes" id="UP000517712"/>
    </source>
</evidence>
<dbReference type="Proteomes" id="UP000517712">
    <property type="component" value="Unassembled WGS sequence"/>
</dbReference>
<protein>
    <recommendedName>
        <fullName evidence="3">SatD family protein</fullName>
    </recommendedName>
</protein>
<dbReference type="Pfam" id="PF16264">
    <property type="entry name" value="SatD"/>
    <property type="match status" value="1"/>
</dbReference>
<organism evidence="1 2">
    <name type="scientific">Microbacterium ginsengiterrae</name>
    <dbReference type="NCBI Taxonomy" id="546115"/>
    <lineage>
        <taxon>Bacteria</taxon>
        <taxon>Bacillati</taxon>
        <taxon>Actinomycetota</taxon>
        <taxon>Actinomycetes</taxon>
        <taxon>Micrococcales</taxon>
        <taxon>Microbacteriaceae</taxon>
        <taxon>Microbacterium</taxon>
    </lineage>
</organism>
<sequence>MPVAVIADIVGSRKLADRTAAQRILDDRIAAVDDLEPALARLTPTVGDEQQGVYEGLEGALTALLLLQLALPDDVACRFGIGVGEIRRISAPGGDIPEGPGWWAAREAIDHVHAMQVRAAPSARTWIVAAPGHDDSMRTTVDAANAYLLVRDQLVGSMSERDRRLTYGRYLGRTQRQLAEEEQVSQSAVSQALSGAGAAAVLQSLVALRGAAAPARKGRE</sequence>
<evidence type="ECO:0008006" key="3">
    <source>
        <dbReference type="Google" id="ProtNLM"/>
    </source>
</evidence>
<evidence type="ECO:0000313" key="1">
    <source>
        <dbReference type="EMBL" id="MBB5741726.1"/>
    </source>
</evidence>
<dbReference type="AlphaFoldDB" id="A0A7W9CAA9"/>
<comment type="caution">
    <text evidence="1">The sequence shown here is derived from an EMBL/GenBank/DDBJ whole genome shotgun (WGS) entry which is preliminary data.</text>
</comment>
<dbReference type="EMBL" id="JACHMU010000001">
    <property type="protein sequence ID" value="MBB5741726.1"/>
    <property type="molecule type" value="Genomic_DNA"/>
</dbReference>
<gene>
    <name evidence="1" type="ORF">HD600_000223</name>
</gene>
<proteinExistence type="predicted"/>